<dbReference type="RefSeq" id="WP_108633843.1">
    <property type="nucleotide sequence ID" value="NZ_QCXX01000003.1"/>
</dbReference>
<name>A0A363NT12_9SPHI</name>
<gene>
    <name evidence="1" type="ORF">DCO56_11040</name>
</gene>
<dbReference type="EMBL" id="QCXX01000003">
    <property type="protein sequence ID" value="PUV23914.1"/>
    <property type="molecule type" value="Genomic_DNA"/>
</dbReference>
<dbReference type="AlphaFoldDB" id="A0A363NT12"/>
<evidence type="ECO:0008006" key="3">
    <source>
        <dbReference type="Google" id="ProtNLM"/>
    </source>
</evidence>
<dbReference type="PANTHER" id="PTHR40658">
    <property type="match status" value="1"/>
</dbReference>
<dbReference type="Gene3D" id="1.20.120.450">
    <property type="entry name" value="dinb family like domain"/>
    <property type="match status" value="1"/>
</dbReference>
<dbReference type="InterPro" id="IPR034660">
    <property type="entry name" value="DinB/YfiT-like"/>
</dbReference>
<reference evidence="1 2" key="1">
    <citation type="submission" date="2018-04" db="EMBL/GenBank/DDBJ databases">
        <title>Sphingobacterium sp. M46 Genome.</title>
        <authorList>
            <person name="Cheng J."/>
            <person name="Li Y."/>
        </authorList>
    </citation>
    <scope>NUCLEOTIDE SEQUENCE [LARGE SCALE GENOMIC DNA]</scope>
    <source>
        <strain evidence="1 2">M46</strain>
    </source>
</reference>
<dbReference type="Pfam" id="PF08020">
    <property type="entry name" value="DUF1706"/>
    <property type="match status" value="1"/>
</dbReference>
<dbReference type="Proteomes" id="UP000250831">
    <property type="component" value="Unassembled WGS sequence"/>
</dbReference>
<dbReference type="OrthoDB" id="9786621at2"/>
<organism evidence="1 2">
    <name type="scientific">Sphingobacterium athyrii</name>
    <dbReference type="NCBI Taxonomy" id="2152717"/>
    <lineage>
        <taxon>Bacteria</taxon>
        <taxon>Pseudomonadati</taxon>
        <taxon>Bacteroidota</taxon>
        <taxon>Sphingobacteriia</taxon>
        <taxon>Sphingobacteriales</taxon>
        <taxon>Sphingobacteriaceae</taxon>
        <taxon>Sphingobacterium</taxon>
    </lineage>
</organism>
<dbReference type="PANTHER" id="PTHR40658:SF3">
    <property type="entry name" value="CLBS_DFSB FAMILY FOUR-HELIX BUNDLE PROTEIN"/>
    <property type="match status" value="1"/>
</dbReference>
<dbReference type="PIRSF" id="PIRSF031551">
    <property type="entry name" value="DUF1706"/>
    <property type="match status" value="1"/>
</dbReference>
<keyword evidence="2" id="KW-1185">Reference proteome</keyword>
<evidence type="ECO:0000313" key="1">
    <source>
        <dbReference type="EMBL" id="PUV23914.1"/>
    </source>
</evidence>
<comment type="caution">
    <text evidence="1">The sequence shown here is derived from an EMBL/GenBank/DDBJ whole genome shotgun (WGS) entry which is preliminary data.</text>
</comment>
<protein>
    <recommendedName>
        <fullName evidence="3">ClbS/DfsB family four-helix bundle protein</fullName>
    </recommendedName>
</protein>
<sequence>MAVPTNKSELQLAIKTNYDKLVKELITIPHQQTMVVELEGHSKGTWMSINNLLAYLIGWGELVLKWNRDKDSNEVVYFPERGYKWNELGKLAQKFYQDYKEFDFKMLLQELDKTVSAILDLVAQKSNDELYETAWYEKWTLGRMIQFNTSSPYSNARNRIKKWKKGVHVLSINHC</sequence>
<proteinExistence type="predicted"/>
<dbReference type="InterPro" id="IPR012550">
    <property type="entry name" value="DUF1706"/>
</dbReference>
<evidence type="ECO:0000313" key="2">
    <source>
        <dbReference type="Proteomes" id="UP000250831"/>
    </source>
</evidence>
<accession>A0A363NT12</accession>